<reference evidence="3" key="1">
    <citation type="submission" date="2021-10" db="EMBL/GenBank/DDBJ databases">
        <title>Streptomonospora sp. nov., isolated from mangrove soil.</title>
        <authorList>
            <person name="Chen X."/>
            <person name="Ge X."/>
            <person name="Liu W."/>
        </authorList>
    </citation>
    <scope>NUCLEOTIDE SEQUENCE</scope>
    <source>
        <strain evidence="3">S1-112</strain>
    </source>
</reference>
<evidence type="ECO:0000313" key="4">
    <source>
        <dbReference type="Proteomes" id="UP001140076"/>
    </source>
</evidence>
<evidence type="ECO:0000256" key="1">
    <source>
        <dbReference type="SAM" id="MobiDB-lite"/>
    </source>
</evidence>
<keyword evidence="2" id="KW-1133">Transmembrane helix</keyword>
<keyword evidence="4" id="KW-1185">Reference proteome</keyword>
<feature type="transmembrane region" description="Helical" evidence="2">
    <location>
        <begin position="76"/>
        <end position="106"/>
    </location>
</feature>
<gene>
    <name evidence="3" type="ORF">LG943_08535</name>
</gene>
<protein>
    <submittedName>
        <fullName evidence="3">Uncharacterized protein</fullName>
    </submittedName>
</protein>
<evidence type="ECO:0000256" key="2">
    <source>
        <dbReference type="SAM" id="Phobius"/>
    </source>
</evidence>
<dbReference type="AlphaFoldDB" id="A0A9X3SDX5"/>
<sequence length="219" mass="22586">MNDTHPPYPAPDGGGQPPAAGPAPSPSGRPAVPSAPAPRGRARRLAAAVGGRWPTYLGVAIAVVSTEEDPSNAAMIAFLAALTYLATAVAGRPLAVWPILVALLLLARGAEFLGVDHLWVTGPLAVAVAVAGLINGRLLEPGLYRWQLPQMAAVAAVVLAAEYAGLSFAGYLVAAVLLGHAAWDVVHWRADRVVHRPLAEFCAVLDFLLAVGLVVLLAV</sequence>
<feature type="region of interest" description="Disordered" evidence="1">
    <location>
        <begin position="1"/>
        <end position="37"/>
    </location>
</feature>
<organism evidence="3 4">
    <name type="scientific">Streptomonospora mangrovi</name>
    <dbReference type="NCBI Taxonomy" id="2883123"/>
    <lineage>
        <taxon>Bacteria</taxon>
        <taxon>Bacillati</taxon>
        <taxon>Actinomycetota</taxon>
        <taxon>Actinomycetes</taxon>
        <taxon>Streptosporangiales</taxon>
        <taxon>Nocardiopsidaceae</taxon>
        <taxon>Streptomonospora</taxon>
    </lineage>
</organism>
<dbReference type="Proteomes" id="UP001140076">
    <property type="component" value="Unassembled WGS sequence"/>
</dbReference>
<feature type="transmembrane region" description="Helical" evidence="2">
    <location>
        <begin position="118"/>
        <end position="139"/>
    </location>
</feature>
<comment type="caution">
    <text evidence="3">The sequence shown here is derived from an EMBL/GenBank/DDBJ whole genome shotgun (WGS) entry which is preliminary data.</text>
</comment>
<feature type="transmembrane region" description="Helical" evidence="2">
    <location>
        <begin position="151"/>
        <end position="178"/>
    </location>
</feature>
<feature type="compositionally biased region" description="Pro residues" evidence="1">
    <location>
        <begin position="1"/>
        <end position="10"/>
    </location>
</feature>
<dbReference type="RefSeq" id="WP_270071655.1">
    <property type="nucleotide sequence ID" value="NZ_JAJAQC010000010.1"/>
</dbReference>
<keyword evidence="2" id="KW-0472">Membrane</keyword>
<accession>A0A9X3SDX5</accession>
<name>A0A9X3SDX5_9ACTN</name>
<proteinExistence type="predicted"/>
<dbReference type="EMBL" id="JAJAQC010000010">
    <property type="protein sequence ID" value="MDA0564372.1"/>
    <property type="molecule type" value="Genomic_DNA"/>
</dbReference>
<feature type="transmembrane region" description="Helical" evidence="2">
    <location>
        <begin position="198"/>
        <end position="218"/>
    </location>
</feature>
<feature type="compositionally biased region" description="Low complexity" evidence="1">
    <location>
        <begin position="28"/>
        <end position="37"/>
    </location>
</feature>
<keyword evidence="2" id="KW-0812">Transmembrane</keyword>
<evidence type="ECO:0000313" key="3">
    <source>
        <dbReference type="EMBL" id="MDA0564372.1"/>
    </source>
</evidence>